<keyword evidence="3" id="KW-1185">Reference proteome</keyword>
<dbReference type="Proteomes" id="UP000240760">
    <property type="component" value="Unassembled WGS sequence"/>
</dbReference>
<dbReference type="EMBL" id="KZ679138">
    <property type="protein sequence ID" value="PTB73513.1"/>
    <property type="molecule type" value="Genomic_DNA"/>
</dbReference>
<accession>A0A2T4BW30</accession>
<sequence length="98" mass="10625">MRRHQSWLACWQPVAAGRRQTHAQIQVLIRSCCRFGRMPGPGGLFPRIRSSSFSFSLLLGRSPPSSSAHLPQASVPSRTPGHANVIGGSDRSHGIHAC</sequence>
<evidence type="ECO:0000313" key="3">
    <source>
        <dbReference type="Proteomes" id="UP000240760"/>
    </source>
</evidence>
<protein>
    <submittedName>
        <fullName evidence="2">Uncharacterized protein</fullName>
    </submittedName>
</protein>
<proteinExistence type="predicted"/>
<evidence type="ECO:0000256" key="1">
    <source>
        <dbReference type="SAM" id="MobiDB-lite"/>
    </source>
</evidence>
<evidence type="ECO:0000313" key="2">
    <source>
        <dbReference type="EMBL" id="PTB73513.1"/>
    </source>
</evidence>
<dbReference type="AlphaFoldDB" id="A0A2T4BW30"/>
<organism evidence="2 3">
    <name type="scientific">Trichoderma longibrachiatum ATCC 18648</name>
    <dbReference type="NCBI Taxonomy" id="983965"/>
    <lineage>
        <taxon>Eukaryota</taxon>
        <taxon>Fungi</taxon>
        <taxon>Dikarya</taxon>
        <taxon>Ascomycota</taxon>
        <taxon>Pezizomycotina</taxon>
        <taxon>Sordariomycetes</taxon>
        <taxon>Hypocreomycetidae</taxon>
        <taxon>Hypocreales</taxon>
        <taxon>Hypocreaceae</taxon>
        <taxon>Trichoderma</taxon>
    </lineage>
</organism>
<name>A0A2T4BW30_TRILO</name>
<gene>
    <name evidence="2" type="ORF">M440DRAFT_1064309</name>
</gene>
<reference evidence="2 3" key="1">
    <citation type="submission" date="2016-07" db="EMBL/GenBank/DDBJ databases">
        <title>Multiple horizontal gene transfer events from other fungi enriched the ability of initially mycotrophic Trichoderma (Ascomycota) to feed on dead plant biomass.</title>
        <authorList>
            <consortium name="DOE Joint Genome Institute"/>
            <person name="Aerts A."/>
            <person name="Atanasova L."/>
            <person name="Chenthamara K."/>
            <person name="Zhang J."/>
            <person name="Grujic M."/>
            <person name="Henrissat B."/>
            <person name="Kuo A."/>
            <person name="Salamov A."/>
            <person name="Lipzen A."/>
            <person name="Labutti K."/>
            <person name="Barry K."/>
            <person name="Miao Y."/>
            <person name="Rahimi M.J."/>
            <person name="Shen Q."/>
            <person name="Grigoriev I.V."/>
            <person name="Kubicek C.P."/>
            <person name="Druzhinina I.S."/>
        </authorList>
    </citation>
    <scope>NUCLEOTIDE SEQUENCE [LARGE SCALE GENOMIC DNA]</scope>
    <source>
        <strain evidence="2 3">ATCC 18648</strain>
    </source>
</reference>
<feature type="region of interest" description="Disordered" evidence="1">
    <location>
        <begin position="64"/>
        <end position="98"/>
    </location>
</feature>